<feature type="compositionally biased region" description="Low complexity" evidence="1">
    <location>
        <begin position="217"/>
        <end position="236"/>
    </location>
</feature>
<dbReference type="Pfam" id="PF13490">
    <property type="entry name" value="zf-HC2"/>
    <property type="match status" value="1"/>
</dbReference>
<organism evidence="3 4">
    <name type="scientific">Candidatus Kutchimonas denitrificans</name>
    <dbReference type="NCBI Taxonomy" id="3056748"/>
    <lineage>
        <taxon>Bacteria</taxon>
        <taxon>Pseudomonadati</taxon>
        <taxon>Gemmatimonadota</taxon>
        <taxon>Gemmatimonadia</taxon>
        <taxon>Candidatus Palauibacterales</taxon>
        <taxon>Candidatus Palauibacteraceae</taxon>
        <taxon>Candidatus Kutchimonas</taxon>
    </lineage>
</organism>
<dbReference type="EMBL" id="JAACAK010000130">
    <property type="protein sequence ID" value="NIR76509.1"/>
    <property type="molecule type" value="Genomic_DNA"/>
</dbReference>
<accession>A0AAE4Z9Z2</accession>
<protein>
    <recommendedName>
        <fullName evidence="2">Putative zinc-finger domain-containing protein</fullName>
    </recommendedName>
</protein>
<dbReference type="AlphaFoldDB" id="A0AAE4Z9Z2"/>
<sequence length="377" mass="40124">MTKMSHIPEGTLHAYLDGQLSGHERVELEEHLAGCAECRDRLEEAGRLIADASGAMAELEPGAVQPPPWREIEERAAARAGARSGRPRLRPGLAWAATLVLAFSVGWLSHEYWPEWTRSLESPNGDAASRTVAEPAPAREDERAAADAAVETQPAAERPSTGGGESFESEADAEAEEREAEPRQPPAEVPPAVDAPAEATEPAPRGRAQARRDEARAMAPEEAEGAMAQAEADALAPSAAAPARQLGIGNEARKISDPFFVVQPEEASTWLGIRLRTLPQLELERVEVGPGAAVEGGLAGLPAVRLTYRDAAGHELTLIQQLLAPGGSRLGDYAGPALYLDPDGRNAYRWFDSDGRMLILVGDVSGDSLRALADSVR</sequence>
<evidence type="ECO:0000313" key="3">
    <source>
        <dbReference type="EMBL" id="NIR76509.1"/>
    </source>
</evidence>
<feature type="compositionally biased region" description="Acidic residues" evidence="1">
    <location>
        <begin position="167"/>
        <end position="179"/>
    </location>
</feature>
<dbReference type="Proteomes" id="UP000702544">
    <property type="component" value="Unassembled WGS sequence"/>
</dbReference>
<evidence type="ECO:0000256" key="1">
    <source>
        <dbReference type="SAM" id="MobiDB-lite"/>
    </source>
</evidence>
<feature type="domain" description="Putative zinc-finger" evidence="2">
    <location>
        <begin position="12"/>
        <end position="39"/>
    </location>
</feature>
<feature type="compositionally biased region" description="Low complexity" evidence="1">
    <location>
        <begin position="190"/>
        <end position="203"/>
    </location>
</feature>
<proteinExistence type="predicted"/>
<feature type="region of interest" description="Disordered" evidence="1">
    <location>
        <begin position="119"/>
        <end position="236"/>
    </location>
</feature>
<evidence type="ECO:0000259" key="2">
    <source>
        <dbReference type="Pfam" id="PF13490"/>
    </source>
</evidence>
<name>A0AAE4Z9Z2_9BACT</name>
<evidence type="ECO:0000313" key="4">
    <source>
        <dbReference type="Proteomes" id="UP000702544"/>
    </source>
</evidence>
<dbReference type="InterPro" id="IPR041916">
    <property type="entry name" value="Anti_sigma_zinc_sf"/>
</dbReference>
<dbReference type="Gene3D" id="1.10.10.1320">
    <property type="entry name" value="Anti-sigma factor, zinc-finger domain"/>
    <property type="match status" value="1"/>
</dbReference>
<reference evidence="3 4" key="1">
    <citation type="submission" date="2020-01" db="EMBL/GenBank/DDBJ databases">
        <title>Genomes assembled from Gulf of Kutch pelagic sediment metagenomes.</title>
        <authorList>
            <person name="Chandrashekar M."/>
            <person name="Mahajan M.S."/>
            <person name="Dave K.J."/>
            <person name="Vatsa P."/>
            <person name="Nathani N.M."/>
        </authorList>
    </citation>
    <scope>NUCLEOTIDE SEQUENCE [LARGE SCALE GENOMIC DNA]</scope>
    <source>
        <strain evidence="3">KS3-K002</strain>
    </source>
</reference>
<dbReference type="InterPro" id="IPR027383">
    <property type="entry name" value="Znf_put"/>
</dbReference>
<gene>
    <name evidence="3" type="ORF">GWO12_15620</name>
</gene>
<comment type="caution">
    <text evidence="3">The sequence shown here is derived from an EMBL/GenBank/DDBJ whole genome shotgun (WGS) entry which is preliminary data.</text>
</comment>